<evidence type="ECO:0000313" key="3">
    <source>
        <dbReference type="Proteomes" id="UP001174136"/>
    </source>
</evidence>
<evidence type="ECO:0000313" key="2">
    <source>
        <dbReference type="EMBL" id="KAK0154969.1"/>
    </source>
</evidence>
<comment type="caution">
    <text evidence="2">The sequence shown here is derived from an EMBL/GenBank/DDBJ whole genome shotgun (WGS) entry which is preliminary data.</text>
</comment>
<sequence length="281" mass="31005">MAAALIRQLQQAASVYEASMFGRRTAGGGSCPEGDASSEEDRRWGGPDHADMVSTDVRLRALTLHRDCPNDSWSWLGDRTQCDIIAREAQMLFLEPALLVTQGGGGGGGGGERPCGQHRSSGGTKCMCNFAASQPCAGWSTSLTETTNSDVTSHTANGAGPFSCGNTGTWLVGVRRVALGYRRVVLGCWRVVLGCWRVELGCRRVELFYWRVVLGCWRVERVELDYRRVVLGYRRVVLGCWRVEVGYRRVVLGCWRVEVGCWRVVLGCWRVVSLVERIPDA</sequence>
<protein>
    <submittedName>
        <fullName evidence="2">Uncharacterized protein</fullName>
    </submittedName>
</protein>
<evidence type="ECO:0000256" key="1">
    <source>
        <dbReference type="SAM" id="MobiDB-lite"/>
    </source>
</evidence>
<accession>A0AA47NAR8</accession>
<gene>
    <name evidence="2" type="ORF">N1851_002704</name>
</gene>
<dbReference type="Proteomes" id="UP001174136">
    <property type="component" value="Unassembled WGS sequence"/>
</dbReference>
<keyword evidence="3" id="KW-1185">Reference proteome</keyword>
<dbReference type="EMBL" id="JAOPHQ010000314">
    <property type="protein sequence ID" value="KAK0154969.1"/>
    <property type="molecule type" value="Genomic_DNA"/>
</dbReference>
<feature type="region of interest" description="Disordered" evidence="1">
    <location>
        <begin position="25"/>
        <end position="49"/>
    </location>
</feature>
<name>A0AA47NAR8_MERPO</name>
<dbReference type="AlphaFoldDB" id="A0AA47NAR8"/>
<reference evidence="2" key="1">
    <citation type="journal article" date="2023" name="Front. Mar. Sci.">
        <title>A new Merluccius polli reference genome to investigate the effects of global change in West African waters.</title>
        <authorList>
            <person name="Mateo J.L."/>
            <person name="Blanco-Fernandez C."/>
            <person name="Garcia-Vazquez E."/>
            <person name="Machado-Schiaffino G."/>
        </authorList>
    </citation>
    <scope>NUCLEOTIDE SEQUENCE</scope>
    <source>
        <strain evidence="2">C29</strain>
        <tissue evidence="2">Fin</tissue>
    </source>
</reference>
<organism evidence="2 3">
    <name type="scientific">Merluccius polli</name>
    <name type="common">Benguela hake</name>
    <name type="synonym">Merluccius cadenati</name>
    <dbReference type="NCBI Taxonomy" id="89951"/>
    <lineage>
        <taxon>Eukaryota</taxon>
        <taxon>Metazoa</taxon>
        <taxon>Chordata</taxon>
        <taxon>Craniata</taxon>
        <taxon>Vertebrata</taxon>
        <taxon>Euteleostomi</taxon>
        <taxon>Actinopterygii</taxon>
        <taxon>Neopterygii</taxon>
        <taxon>Teleostei</taxon>
        <taxon>Neoteleostei</taxon>
        <taxon>Acanthomorphata</taxon>
        <taxon>Zeiogadaria</taxon>
        <taxon>Gadariae</taxon>
        <taxon>Gadiformes</taxon>
        <taxon>Gadoidei</taxon>
        <taxon>Merlucciidae</taxon>
        <taxon>Merluccius</taxon>
    </lineage>
</organism>
<feature type="compositionally biased region" description="Basic and acidic residues" evidence="1">
    <location>
        <begin position="39"/>
        <end position="49"/>
    </location>
</feature>
<proteinExistence type="predicted"/>